<protein>
    <recommendedName>
        <fullName evidence="4">DUF4234 domain-containing protein</fullName>
    </recommendedName>
</protein>
<dbReference type="RefSeq" id="WP_142892813.1">
    <property type="nucleotide sequence ID" value="NZ_ML660162.1"/>
</dbReference>
<dbReference type="EMBL" id="VIKS01000004">
    <property type="protein sequence ID" value="TQV88305.1"/>
    <property type="molecule type" value="Genomic_DNA"/>
</dbReference>
<sequence>MTSDVYKAPESEIIINQESEAEFYIVSPKKFLILFIATIGLYSVYWFYKHWSQYKLHNNENMWPVMRGIFSIFFAHSLYESIDRKIRDKKLDYLWSPSIVATVYVLFSVVQNVSNQLSTRDIGVPISDLTSIVFFPLIVWSVYKAQLAANIACGIPDGNINNDITPANIFWIVIGAILWLLNGLALFFVVTGQTI</sequence>
<comment type="caution">
    <text evidence="2">The sequence shown here is derived from an EMBL/GenBank/DDBJ whole genome shotgun (WGS) entry which is preliminary data.</text>
</comment>
<gene>
    <name evidence="2" type="ORF">FLL46_07200</name>
</gene>
<feature type="transmembrane region" description="Helical" evidence="1">
    <location>
        <begin position="31"/>
        <end position="49"/>
    </location>
</feature>
<keyword evidence="1" id="KW-0472">Membrane</keyword>
<evidence type="ECO:0000313" key="2">
    <source>
        <dbReference type="EMBL" id="TQV88305.1"/>
    </source>
</evidence>
<keyword evidence="3" id="KW-1185">Reference proteome</keyword>
<feature type="transmembrane region" description="Helical" evidence="1">
    <location>
        <begin position="91"/>
        <end position="110"/>
    </location>
</feature>
<proteinExistence type="predicted"/>
<keyword evidence="1" id="KW-1133">Transmembrane helix</keyword>
<evidence type="ECO:0000313" key="3">
    <source>
        <dbReference type="Proteomes" id="UP000315439"/>
    </source>
</evidence>
<keyword evidence="1" id="KW-0812">Transmembrane</keyword>
<evidence type="ECO:0000256" key="1">
    <source>
        <dbReference type="SAM" id="Phobius"/>
    </source>
</evidence>
<reference evidence="2 3" key="1">
    <citation type="submission" date="2019-07" db="EMBL/GenBank/DDBJ databases">
        <title>Draft genome for Aliikangiella sp. M105.</title>
        <authorList>
            <person name="Wang G."/>
        </authorList>
    </citation>
    <scope>NUCLEOTIDE SEQUENCE [LARGE SCALE GENOMIC DNA]</scope>
    <source>
        <strain evidence="2 3">M105</strain>
    </source>
</reference>
<name>A0A545UFT4_9GAMM</name>
<feature type="transmembrane region" description="Helical" evidence="1">
    <location>
        <begin position="169"/>
        <end position="190"/>
    </location>
</feature>
<organism evidence="2 3">
    <name type="scientific">Aliikangiella coralliicola</name>
    <dbReference type="NCBI Taxonomy" id="2592383"/>
    <lineage>
        <taxon>Bacteria</taxon>
        <taxon>Pseudomonadati</taxon>
        <taxon>Pseudomonadota</taxon>
        <taxon>Gammaproteobacteria</taxon>
        <taxon>Oceanospirillales</taxon>
        <taxon>Pleioneaceae</taxon>
        <taxon>Aliikangiella</taxon>
    </lineage>
</organism>
<dbReference type="OrthoDB" id="8750132at2"/>
<accession>A0A545UFT4</accession>
<feature type="transmembrane region" description="Helical" evidence="1">
    <location>
        <begin position="61"/>
        <end position="79"/>
    </location>
</feature>
<feature type="transmembrane region" description="Helical" evidence="1">
    <location>
        <begin position="122"/>
        <end position="143"/>
    </location>
</feature>
<dbReference type="Proteomes" id="UP000315439">
    <property type="component" value="Unassembled WGS sequence"/>
</dbReference>
<evidence type="ECO:0008006" key="4">
    <source>
        <dbReference type="Google" id="ProtNLM"/>
    </source>
</evidence>
<dbReference type="AlphaFoldDB" id="A0A545UFT4"/>